<dbReference type="AlphaFoldDB" id="A0A9K3PRV1"/>
<dbReference type="EMBL" id="JAGRRH010000016">
    <property type="protein sequence ID" value="KAG7355034.1"/>
    <property type="molecule type" value="Genomic_DNA"/>
</dbReference>
<evidence type="ECO:0000313" key="3">
    <source>
        <dbReference type="EMBL" id="KAG7355034.1"/>
    </source>
</evidence>
<sequence>MRFVQFVVLVPLAITIAVDAFHDCVQSRRNSLKSRRRRPGRPSFSSDTSSPCSGGICVGMTDGPHQGGNASYPVAWNGTTGTRLEAFMTVPQYPKALDGITYYIWTDIFFGDESLGRMNQLVPQLLLGSVLDESTGPPDYKPKWHTHETWMFGAHYFFETLNLTTMKIESHAAYGPLFPAYPGETVYTLFEMILEGTQNDADTTSNKTSYVTDSFFPIWTSTMQVVGDPSRMSILPIRHPYMGMGRNWPRPSYSWFEPNFQHLCLNSCWELYGAIDAEHVPTSGAVYNLTITQPKQEHSHAYYDFTTWEQDEGNGICPSCRVEEHHSRDTQQVNIEIQVV</sequence>
<feature type="chain" id="PRO_5039896455" evidence="2">
    <location>
        <begin position="21"/>
        <end position="340"/>
    </location>
</feature>
<feature type="compositionally biased region" description="Low complexity" evidence="1">
    <location>
        <begin position="41"/>
        <end position="55"/>
    </location>
</feature>
<evidence type="ECO:0000256" key="2">
    <source>
        <dbReference type="SAM" id="SignalP"/>
    </source>
</evidence>
<reference evidence="3" key="2">
    <citation type="submission" date="2021-04" db="EMBL/GenBank/DDBJ databases">
        <authorList>
            <person name="Podell S."/>
        </authorList>
    </citation>
    <scope>NUCLEOTIDE SEQUENCE</scope>
    <source>
        <strain evidence="3">Hildebrandi</strain>
    </source>
</reference>
<evidence type="ECO:0000256" key="1">
    <source>
        <dbReference type="SAM" id="MobiDB-lite"/>
    </source>
</evidence>
<reference evidence="3" key="1">
    <citation type="journal article" date="2021" name="Sci. Rep.">
        <title>Diploid genomic architecture of Nitzschia inconspicua, an elite biomass production diatom.</title>
        <authorList>
            <person name="Oliver A."/>
            <person name="Podell S."/>
            <person name="Pinowska A."/>
            <person name="Traller J.C."/>
            <person name="Smith S.R."/>
            <person name="McClure R."/>
            <person name="Beliaev A."/>
            <person name="Bohutskyi P."/>
            <person name="Hill E.A."/>
            <person name="Rabines A."/>
            <person name="Zheng H."/>
            <person name="Allen L.Z."/>
            <person name="Kuo A."/>
            <person name="Grigoriev I.V."/>
            <person name="Allen A.E."/>
            <person name="Hazlebeck D."/>
            <person name="Allen E.E."/>
        </authorList>
    </citation>
    <scope>NUCLEOTIDE SEQUENCE</scope>
    <source>
        <strain evidence="3">Hildebrandi</strain>
    </source>
</reference>
<feature type="region of interest" description="Disordered" evidence="1">
    <location>
        <begin position="31"/>
        <end position="57"/>
    </location>
</feature>
<keyword evidence="4" id="KW-1185">Reference proteome</keyword>
<keyword evidence="2" id="KW-0732">Signal</keyword>
<feature type="compositionally biased region" description="Basic residues" evidence="1">
    <location>
        <begin position="31"/>
        <end position="40"/>
    </location>
</feature>
<comment type="caution">
    <text evidence="3">The sequence shown here is derived from an EMBL/GenBank/DDBJ whole genome shotgun (WGS) entry which is preliminary data.</text>
</comment>
<protein>
    <submittedName>
        <fullName evidence="3">Uncharacterized protein</fullName>
    </submittedName>
</protein>
<organism evidence="3 4">
    <name type="scientific">Nitzschia inconspicua</name>
    <dbReference type="NCBI Taxonomy" id="303405"/>
    <lineage>
        <taxon>Eukaryota</taxon>
        <taxon>Sar</taxon>
        <taxon>Stramenopiles</taxon>
        <taxon>Ochrophyta</taxon>
        <taxon>Bacillariophyta</taxon>
        <taxon>Bacillariophyceae</taxon>
        <taxon>Bacillariophycidae</taxon>
        <taxon>Bacillariales</taxon>
        <taxon>Bacillariaceae</taxon>
        <taxon>Nitzschia</taxon>
    </lineage>
</organism>
<dbReference type="OrthoDB" id="10409056at2759"/>
<name>A0A9K3PRV1_9STRA</name>
<accession>A0A9K3PRV1</accession>
<proteinExistence type="predicted"/>
<dbReference type="Proteomes" id="UP000693970">
    <property type="component" value="Unassembled WGS sequence"/>
</dbReference>
<gene>
    <name evidence="3" type="ORF">IV203_004390</name>
</gene>
<feature type="signal peptide" evidence="2">
    <location>
        <begin position="1"/>
        <end position="20"/>
    </location>
</feature>
<evidence type="ECO:0000313" key="4">
    <source>
        <dbReference type="Proteomes" id="UP000693970"/>
    </source>
</evidence>